<protein>
    <submittedName>
        <fullName evidence="2">Antibiotic biosynthesis monooxygenase</fullName>
    </submittedName>
</protein>
<dbReference type="InterPro" id="IPR007138">
    <property type="entry name" value="ABM_dom"/>
</dbReference>
<dbReference type="OrthoDB" id="5241825at2"/>
<sequence>MSEPVDVTAIFTPQEGEFTRVKLALDLAIEQVVQEPGCLRYEITEAQEDRIVLQERWESTEALDLHMRGPALQDLGESLSALLAAQPHVVRSDQQA</sequence>
<dbReference type="SUPFAM" id="SSF54909">
    <property type="entry name" value="Dimeric alpha+beta barrel"/>
    <property type="match status" value="1"/>
</dbReference>
<dbReference type="AlphaFoldDB" id="A0A5D0XVR3"/>
<dbReference type="EMBL" id="VSLD01000001">
    <property type="protein sequence ID" value="TYD00082.1"/>
    <property type="molecule type" value="Genomic_DNA"/>
</dbReference>
<dbReference type="InterPro" id="IPR011008">
    <property type="entry name" value="Dimeric_a/b-barrel"/>
</dbReference>
<accession>A0A5D0XVR3</accession>
<evidence type="ECO:0000313" key="2">
    <source>
        <dbReference type="EMBL" id="TYD00082.1"/>
    </source>
</evidence>
<dbReference type="Proteomes" id="UP000323410">
    <property type="component" value="Unassembled WGS sequence"/>
</dbReference>
<keyword evidence="2" id="KW-0503">Monooxygenase</keyword>
<dbReference type="Pfam" id="PF03992">
    <property type="entry name" value="ABM"/>
    <property type="match status" value="1"/>
</dbReference>
<proteinExistence type="predicted"/>
<dbReference type="PROSITE" id="PS51725">
    <property type="entry name" value="ABM"/>
    <property type="match status" value="1"/>
</dbReference>
<evidence type="ECO:0000313" key="3">
    <source>
        <dbReference type="Proteomes" id="UP000323410"/>
    </source>
</evidence>
<organism evidence="2 3">
    <name type="scientific">Arthrobacter echini</name>
    <dbReference type="NCBI Taxonomy" id="1529066"/>
    <lineage>
        <taxon>Bacteria</taxon>
        <taxon>Bacillati</taxon>
        <taxon>Actinomycetota</taxon>
        <taxon>Actinomycetes</taxon>
        <taxon>Micrococcales</taxon>
        <taxon>Micrococcaceae</taxon>
        <taxon>Arthrobacter</taxon>
    </lineage>
</organism>
<keyword evidence="2" id="KW-0560">Oxidoreductase</keyword>
<dbReference type="Gene3D" id="3.30.70.100">
    <property type="match status" value="1"/>
</dbReference>
<keyword evidence="3" id="KW-1185">Reference proteome</keyword>
<gene>
    <name evidence="2" type="ORF">FQ377_01025</name>
</gene>
<reference evidence="2 3" key="1">
    <citation type="submission" date="2019-08" db="EMBL/GenBank/DDBJ databases">
        <title>Genone of Arthrobacter echini P9.</title>
        <authorList>
            <person name="Bowman J.P."/>
        </authorList>
    </citation>
    <scope>NUCLEOTIDE SEQUENCE [LARGE SCALE GENOMIC DNA]</scope>
    <source>
        <strain evidence="2 3">P9</strain>
    </source>
</reference>
<evidence type="ECO:0000259" key="1">
    <source>
        <dbReference type="PROSITE" id="PS51725"/>
    </source>
</evidence>
<dbReference type="RefSeq" id="WP_148599389.1">
    <property type="nucleotide sequence ID" value="NZ_VSLD01000001.1"/>
</dbReference>
<feature type="domain" description="ABM" evidence="1">
    <location>
        <begin position="5"/>
        <end position="91"/>
    </location>
</feature>
<name>A0A5D0XVR3_9MICC</name>
<dbReference type="GO" id="GO:0004497">
    <property type="term" value="F:monooxygenase activity"/>
    <property type="evidence" value="ECO:0007669"/>
    <property type="project" value="UniProtKB-KW"/>
</dbReference>
<comment type="caution">
    <text evidence="2">The sequence shown here is derived from an EMBL/GenBank/DDBJ whole genome shotgun (WGS) entry which is preliminary data.</text>
</comment>